<feature type="transmembrane region" description="Helical" evidence="8">
    <location>
        <begin position="73"/>
        <end position="93"/>
    </location>
</feature>
<dbReference type="RefSeq" id="WP_062075841.1">
    <property type="nucleotide sequence ID" value="NZ_BBRC01000014.1"/>
</dbReference>
<evidence type="ECO:0000256" key="1">
    <source>
        <dbReference type="ARBA" id="ARBA00004141"/>
    </source>
</evidence>
<feature type="transmembrane region" description="Helical" evidence="8">
    <location>
        <begin position="308"/>
        <end position="336"/>
    </location>
</feature>
<dbReference type="AlphaFoldDB" id="A0A7Y9ZCK3"/>
<protein>
    <recommendedName>
        <fullName evidence="11">Alpha-1,6-mannosyltransferase</fullName>
    </recommendedName>
</protein>
<evidence type="ECO:0000313" key="9">
    <source>
        <dbReference type="EMBL" id="NYI40856.1"/>
    </source>
</evidence>
<keyword evidence="6 8" id="KW-0472">Membrane</keyword>
<accession>A0A7Y9ZCK3</accession>
<comment type="caution">
    <text evidence="9">The sequence shown here is derived from an EMBL/GenBank/DDBJ whole genome shotgun (WGS) entry which is preliminary data.</text>
</comment>
<feature type="transmembrane region" description="Helical" evidence="8">
    <location>
        <begin position="188"/>
        <end position="210"/>
    </location>
</feature>
<keyword evidence="2" id="KW-0328">Glycosyltransferase</keyword>
<dbReference type="OrthoDB" id="5242303at2"/>
<feature type="transmembrane region" description="Helical" evidence="8">
    <location>
        <begin position="39"/>
        <end position="61"/>
    </location>
</feature>
<evidence type="ECO:0000256" key="5">
    <source>
        <dbReference type="ARBA" id="ARBA00022989"/>
    </source>
</evidence>
<dbReference type="Proteomes" id="UP000547973">
    <property type="component" value="Unassembled WGS sequence"/>
</dbReference>
<evidence type="ECO:0000313" key="10">
    <source>
        <dbReference type="Proteomes" id="UP000547973"/>
    </source>
</evidence>
<comment type="subcellular location">
    <subcellularLocation>
        <location evidence="1">Membrane</location>
        <topology evidence="1">Multi-pass membrane protein</topology>
    </subcellularLocation>
</comment>
<dbReference type="NCBIfam" id="NF038066">
    <property type="entry name" value="MptB"/>
    <property type="match status" value="1"/>
</dbReference>
<evidence type="ECO:0000256" key="3">
    <source>
        <dbReference type="ARBA" id="ARBA00022679"/>
    </source>
</evidence>
<dbReference type="Pfam" id="PF26314">
    <property type="entry name" value="MptA_B_family"/>
    <property type="match status" value="1"/>
</dbReference>
<evidence type="ECO:0000256" key="4">
    <source>
        <dbReference type="ARBA" id="ARBA00022692"/>
    </source>
</evidence>
<evidence type="ECO:0000256" key="2">
    <source>
        <dbReference type="ARBA" id="ARBA00022676"/>
    </source>
</evidence>
<feature type="transmembrane region" description="Helical" evidence="8">
    <location>
        <begin position="222"/>
        <end position="243"/>
    </location>
</feature>
<keyword evidence="4 8" id="KW-0812">Transmembrane</keyword>
<evidence type="ECO:0008006" key="11">
    <source>
        <dbReference type="Google" id="ProtNLM"/>
    </source>
</evidence>
<evidence type="ECO:0000256" key="8">
    <source>
        <dbReference type="SAM" id="Phobius"/>
    </source>
</evidence>
<comment type="similarity">
    <text evidence="7">Belongs to the MptA/B family.</text>
</comment>
<dbReference type="GO" id="GO:0016757">
    <property type="term" value="F:glycosyltransferase activity"/>
    <property type="evidence" value="ECO:0007669"/>
    <property type="project" value="UniProtKB-KW"/>
</dbReference>
<reference evidence="9 10" key="1">
    <citation type="submission" date="2020-07" db="EMBL/GenBank/DDBJ databases">
        <title>Sequencing the genomes of 1000 actinobacteria strains.</title>
        <authorList>
            <person name="Klenk H.-P."/>
        </authorList>
    </citation>
    <scope>NUCLEOTIDE SEQUENCE [LARGE SCALE GENOMIC DNA]</scope>
    <source>
        <strain evidence="9 10">DSM 19970</strain>
    </source>
</reference>
<keyword evidence="5 8" id="KW-1133">Transmembrane helix</keyword>
<organism evidence="9 10">
    <name type="scientific">Demequina lutea</name>
    <dbReference type="NCBI Taxonomy" id="431489"/>
    <lineage>
        <taxon>Bacteria</taxon>
        <taxon>Bacillati</taxon>
        <taxon>Actinomycetota</taxon>
        <taxon>Actinomycetes</taxon>
        <taxon>Micrococcales</taxon>
        <taxon>Demequinaceae</taxon>
        <taxon>Demequina</taxon>
    </lineage>
</organism>
<sequence>MTANTALRSPEVGIAARWRDAVVGAWAVPAVRTGTLGSCLIFVGSLTPAFLPAGTALHHLWLLRWLQDGPGRVLATAVLLFGVLILLSAWLRLYPRDDGIDVSRATLVLWSLPLLLAPPLFSDDAYSYAAQGRIVQLGMDPYTVGPGQLGGSFASQVDPAWLNTPAPYGPLALQIQHVVVDLAGSSPYASAVAMRLPALVALVVIVALLPRLARAFGKDPRFAVWLGVLNPLTVLLLLGGAHNDSMMIALVVVALWLATKRRLVLASFAVALAAAVKQPALVAVVPVGLLCAPAPLRSLAESWTRARWAYVAAASAMALAGFAAITAATGLGYGWIGAMSVPGKVRSFLSPSTSLGSLLEIGLRRTGHDTIAGLAVPVTQAVALLFCALVLAWLVLRRAPRQPVTALVLMLLALVVCAPTIQPWYVLWGGVMLGLTTVGIGQLRAATWLTAFFACYGVIVFAAHNGILAFGVSAGLGVLWIVTGHDRELVHPESDVQARA</sequence>
<dbReference type="InterPro" id="IPR049829">
    <property type="entry name" value="MptA/B-like"/>
</dbReference>
<feature type="transmembrane region" description="Helical" evidence="8">
    <location>
        <begin position="105"/>
        <end position="121"/>
    </location>
</feature>
<proteinExistence type="inferred from homology"/>
<feature type="transmembrane region" description="Helical" evidence="8">
    <location>
        <begin position="453"/>
        <end position="482"/>
    </location>
</feature>
<dbReference type="GO" id="GO:0016020">
    <property type="term" value="C:membrane"/>
    <property type="evidence" value="ECO:0007669"/>
    <property type="project" value="UniProtKB-SubCell"/>
</dbReference>
<keyword evidence="10" id="KW-1185">Reference proteome</keyword>
<feature type="transmembrane region" description="Helical" evidence="8">
    <location>
        <begin position="263"/>
        <end position="296"/>
    </location>
</feature>
<feature type="transmembrane region" description="Helical" evidence="8">
    <location>
        <begin position="371"/>
        <end position="396"/>
    </location>
</feature>
<evidence type="ECO:0000256" key="6">
    <source>
        <dbReference type="ARBA" id="ARBA00023136"/>
    </source>
</evidence>
<keyword evidence="3" id="KW-0808">Transferase</keyword>
<evidence type="ECO:0000256" key="7">
    <source>
        <dbReference type="ARBA" id="ARBA00043987"/>
    </source>
</evidence>
<dbReference type="EMBL" id="JACBZO010000001">
    <property type="protein sequence ID" value="NYI40856.1"/>
    <property type="molecule type" value="Genomic_DNA"/>
</dbReference>
<gene>
    <name evidence="9" type="ORF">BKA03_000975</name>
</gene>
<feature type="transmembrane region" description="Helical" evidence="8">
    <location>
        <begin position="403"/>
        <end position="421"/>
    </location>
</feature>
<name>A0A7Y9ZCK3_9MICO</name>